<evidence type="ECO:0000313" key="3">
    <source>
        <dbReference type="EMBL" id="KAK1417290.1"/>
    </source>
</evidence>
<name>A0AAD8K6I9_TARER</name>
<feature type="region of interest" description="Disordered" evidence="1">
    <location>
        <begin position="163"/>
        <end position="182"/>
    </location>
</feature>
<proteinExistence type="predicted"/>
<dbReference type="PROSITE" id="PS50181">
    <property type="entry name" value="FBOX"/>
    <property type="match status" value="1"/>
</dbReference>
<comment type="caution">
    <text evidence="3">The sequence shown here is derived from an EMBL/GenBank/DDBJ whole genome shotgun (WGS) entry which is preliminary data.</text>
</comment>
<dbReference type="AlphaFoldDB" id="A0AAD8K6I9"/>
<reference evidence="3" key="1">
    <citation type="journal article" date="2023" name="bioRxiv">
        <title>Improved chromosome-level genome assembly for marigold (Tagetes erecta).</title>
        <authorList>
            <person name="Jiang F."/>
            <person name="Yuan L."/>
            <person name="Wang S."/>
            <person name="Wang H."/>
            <person name="Xu D."/>
            <person name="Wang A."/>
            <person name="Fan W."/>
        </authorList>
    </citation>
    <scope>NUCLEOTIDE SEQUENCE</scope>
    <source>
        <strain evidence="3">WSJ</strain>
        <tissue evidence="3">Leaf</tissue>
    </source>
</reference>
<dbReference type="Proteomes" id="UP001229421">
    <property type="component" value="Unassembled WGS sequence"/>
</dbReference>
<evidence type="ECO:0000313" key="4">
    <source>
        <dbReference type="Proteomes" id="UP001229421"/>
    </source>
</evidence>
<sequence length="255" mass="29433">MGNNLSVTTILNELNDDFLWVVFQHFDLPELFGAREHSQRFEELVNDNRFITRYNNERGGSLWTFTHFYHTHVPHNHRIVGHRAEDHRRFTYYLTDFGVNLGNSADYIQLIGGFRSALVFWYARIVVTSITAHQNDLPDDFIIGSVLEIQCRTQRNNLDIYPLSSRASASPPQDKWTPRRKSEKDYLLPEAVGVDLDNQEGNIQWIGAAFRSLEMLRFKRKPPPPHVLSLEHELFTEASLPYSADISSPGQTTST</sequence>
<accession>A0AAD8K6I9</accession>
<evidence type="ECO:0000256" key="1">
    <source>
        <dbReference type="SAM" id="MobiDB-lite"/>
    </source>
</evidence>
<feature type="domain" description="F-box" evidence="2">
    <location>
        <begin position="8"/>
        <end position="54"/>
    </location>
</feature>
<protein>
    <recommendedName>
        <fullName evidence="2">F-box domain-containing protein</fullName>
    </recommendedName>
</protein>
<gene>
    <name evidence="3" type="ORF">QVD17_26416</name>
</gene>
<dbReference type="InterPro" id="IPR001810">
    <property type="entry name" value="F-box_dom"/>
</dbReference>
<evidence type="ECO:0000259" key="2">
    <source>
        <dbReference type="PROSITE" id="PS50181"/>
    </source>
</evidence>
<dbReference type="EMBL" id="JAUHHV010000007">
    <property type="protein sequence ID" value="KAK1417290.1"/>
    <property type="molecule type" value="Genomic_DNA"/>
</dbReference>
<organism evidence="3 4">
    <name type="scientific">Tagetes erecta</name>
    <name type="common">African marigold</name>
    <dbReference type="NCBI Taxonomy" id="13708"/>
    <lineage>
        <taxon>Eukaryota</taxon>
        <taxon>Viridiplantae</taxon>
        <taxon>Streptophyta</taxon>
        <taxon>Embryophyta</taxon>
        <taxon>Tracheophyta</taxon>
        <taxon>Spermatophyta</taxon>
        <taxon>Magnoliopsida</taxon>
        <taxon>eudicotyledons</taxon>
        <taxon>Gunneridae</taxon>
        <taxon>Pentapetalae</taxon>
        <taxon>asterids</taxon>
        <taxon>campanulids</taxon>
        <taxon>Asterales</taxon>
        <taxon>Asteraceae</taxon>
        <taxon>Asteroideae</taxon>
        <taxon>Heliantheae alliance</taxon>
        <taxon>Tageteae</taxon>
        <taxon>Tagetes</taxon>
    </lineage>
</organism>
<keyword evidence="4" id="KW-1185">Reference proteome</keyword>